<dbReference type="InterPro" id="IPR000719">
    <property type="entry name" value="Prot_kinase_dom"/>
</dbReference>
<comment type="catalytic activity">
    <reaction evidence="7 9">
        <text>L-tyrosyl-[protein] + ATP = O-phospho-L-tyrosyl-[protein] + ADP + H(+)</text>
        <dbReference type="Rhea" id="RHEA:10596"/>
        <dbReference type="Rhea" id="RHEA-COMP:10136"/>
        <dbReference type="Rhea" id="RHEA-COMP:20101"/>
        <dbReference type="ChEBI" id="CHEBI:15378"/>
        <dbReference type="ChEBI" id="CHEBI:30616"/>
        <dbReference type="ChEBI" id="CHEBI:46858"/>
        <dbReference type="ChEBI" id="CHEBI:61978"/>
        <dbReference type="ChEBI" id="CHEBI:456216"/>
        <dbReference type="EC" id="2.7.10.1"/>
    </reaction>
</comment>
<evidence type="ECO:0000256" key="8">
    <source>
        <dbReference type="PROSITE-ProRule" id="PRU10141"/>
    </source>
</evidence>
<evidence type="ECO:0000256" key="2">
    <source>
        <dbReference type="ARBA" id="ARBA00022679"/>
    </source>
</evidence>
<dbReference type="InterPro" id="IPR050122">
    <property type="entry name" value="RTK"/>
</dbReference>
<dbReference type="PROSITE" id="PS00239">
    <property type="entry name" value="RECEPTOR_TYR_KIN_II"/>
    <property type="match status" value="1"/>
</dbReference>
<evidence type="ECO:0000256" key="10">
    <source>
        <dbReference type="SAM" id="MobiDB-lite"/>
    </source>
</evidence>
<gene>
    <name evidence="13" type="ORF">EB796_019527</name>
</gene>
<feature type="binding site" evidence="8">
    <location>
        <position position="418"/>
    </location>
    <ligand>
        <name>ATP</name>
        <dbReference type="ChEBI" id="CHEBI:30616"/>
    </ligand>
</feature>
<dbReference type="AlphaFoldDB" id="A0A7J7J811"/>
<feature type="domain" description="Protein kinase" evidence="12">
    <location>
        <begin position="386"/>
        <end position="646"/>
    </location>
</feature>
<sequence length="738" mass="82989">MIHFYYCTNLTVVGEHLDSIAYPEMIVYLTHRAVPIGQLFTRCDVIESDEIVCRVADLSISIPYLDGVKQALPGNVSLPVNNVSLPVNNVSLPVNNVSLPVNNVSLPVSSSSTTSSPTGRLGRRKRQVTTPADSEIDTANSLNQLSNVQFTLGFVFDGYAEYTDLRQSTDSYLRDLATLYVYQDPVIEEFKKSGGNEVLNYDAGDLIHIDGDRLDYATTLSDYIVIIGVDGVCEVTSLLLNRLSCRPPDTSPDYNPNNSITYKNHNIPHIEVKVGNKRVNVGYVFYKTNIWQTNPPFRSSMIALLVVVGVVLIAVLIYCLVKRFYLKERLGNTLEVDAKNSGGHARYIKQDSSNEMETFVPLFKNQELDAEIQAKVNRCKIPSSRLRIGNQLGKGHFGLVYKSQLTTPAGNLRTVAVKSIKEDKEMSFEDLENFLSEGVLMIDFKHENVLSLVGVVCEPGERPLVVLPYMENGDLCSFVKKDDLEIVMADLLHFAYQIANGMAYLAKERFVHRDLAARNCMVDGSYFVKIADFGMSRDVYSQDYYRMEDMNKPLPMKWMAVESLKEGKYTSKSDVWSFGVTVWELLTRGSTPYPGVNNYYIKEYVSAGKRLDKPEICPPIIYEMMCRCWETDPEDRLAFSEISKFVGQLLNGTTTPSAGSDNDAGYSYTRLATKDIPDDYLESNEYADNLERDDYYITPLPTATALTVVDGTPKPSPRVSPRTTRSQEPERKIHQHRK</sequence>
<dbReference type="Gene3D" id="3.30.200.20">
    <property type="entry name" value="Phosphorylase Kinase, domain 1"/>
    <property type="match status" value="1"/>
</dbReference>
<evidence type="ECO:0000256" key="5">
    <source>
        <dbReference type="ARBA" id="ARBA00022840"/>
    </source>
</evidence>
<evidence type="ECO:0000256" key="11">
    <source>
        <dbReference type="SAM" id="Phobius"/>
    </source>
</evidence>
<comment type="caution">
    <text evidence="13">The sequence shown here is derived from an EMBL/GenBank/DDBJ whole genome shotgun (WGS) entry which is preliminary data.</text>
</comment>
<dbReference type="SMART" id="SM00219">
    <property type="entry name" value="TyrKc"/>
    <property type="match status" value="1"/>
</dbReference>
<evidence type="ECO:0000259" key="12">
    <source>
        <dbReference type="PROSITE" id="PS50011"/>
    </source>
</evidence>
<proteinExistence type="inferred from homology"/>
<dbReference type="PRINTS" id="PR00109">
    <property type="entry name" value="TYRKINASE"/>
</dbReference>
<dbReference type="Proteomes" id="UP000593567">
    <property type="component" value="Unassembled WGS sequence"/>
</dbReference>
<dbReference type="OrthoDB" id="28230at2759"/>
<dbReference type="PANTHER" id="PTHR24416:SF564">
    <property type="entry name" value="MACROPHAGE-STIMULATING PROTEIN RECEPTOR"/>
    <property type="match status" value="1"/>
</dbReference>
<keyword evidence="3 8" id="KW-0547">Nucleotide-binding</keyword>
<dbReference type="CDD" id="cd00192">
    <property type="entry name" value="PTKc"/>
    <property type="match status" value="1"/>
</dbReference>
<evidence type="ECO:0000256" key="6">
    <source>
        <dbReference type="ARBA" id="ARBA00023137"/>
    </source>
</evidence>
<keyword evidence="11" id="KW-0472">Membrane</keyword>
<evidence type="ECO:0000256" key="9">
    <source>
        <dbReference type="RuleBase" id="RU000312"/>
    </source>
</evidence>
<accession>A0A7J7J811</accession>
<evidence type="ECO:0000313" key="14">
    <source>
        <dbReference type="Proteomes" id="UP000593567"/>
    </source>
</evidence>
<feature type="region of interest" description="Disordered" evidence="10">
    <location>
        <begin position="706"/>
        <end position="738"/>
    </location>
</feature>
<dbReference type="GO" id="GO:0043235">
    <property type="term" value="C:receptor complex"/>
    <property type="evidence" value="ECO:0007669"/>
    <property type="project" value="TreeGrafter"/>
</dbReference>
<dbReference type="PROSITE" id="PS50011">
    <property type="entry name" value="PROTEIN_KINASE_DOM"/>
    <property type="match status" value="1"/>
</dbReference>
<dbReference type="InterPro" id="IPR001245">
    <property type="entry name" value="Ser-Thr/Tyr_kinase_cat_dom"/>
</dbReference>
<dbReference type="InterPro" id="IPR008266">
    <property type="entry name" value="Tyr_kinase_AS"/>
</dbReference>
<dbReference type="PROSITE" id="PS00109">
    <property type="entry name" value="PROTEIN_KINASE_TYR"/>
    <property type="match status" value="1"/>
</dbReference>
<comment type="subcellular location">
    <subcellularLocation>
        <location evidence="1">Membrane</location>
        <topology evidence="1">Single-pass membrane protein</topology>
    </subcellularLocation>
</comment>
<dbReference type="GO" id="GO:0005886">
    <property type="term" value="C:plasma membrane"/>
    <property type="evidence" value="ECO:0007669"/>
    <property type="project" value="TreeGrafter"/>
</dbReference>
<dbReference type="GO" id="GO:0007169">
    <property type="term" value="P:cell surface receptor protein tyrosine kinase signaling pathway"/>
    <property type="evidence" value="ECO:0007669"/>
    <property type="project" value="InterPro"/>
</dbReference>
<feature type="transmembrane region" description="Helical" evidence="11">
    <location>
        <begin position="301"/>
        <end position="321"/>
    </location>
</feature>
<keyword evidence="9" id="KW-0675">Receptor</keyword>
<organism evidence="13 14">
    <name type="scientific">Bugula neritina</name>
    <name type="common">Brown bryozoan</name>
    <name type="synonym">Sertularia neritina</name>
    <dbReference type="NCBI Taxonomy" id="10212"/>
    <lineage>
        <taxon>Eukaryota</taxon>
        <taxon>Metazoa</taxon>
        <taxon>Spiralia</taxon>
        <taxon>Lophotrochozoa</taxon>
        <taxon>Bryozoa</taxon>
        <taxon>Gymnolaemata</taxon>
        <taxon>Cheilostomatida</taxon>
        <taxon>Flustrina</taxon>
        <taxon>Buguloidea</taxon>
        <taxon>Bugulidae</taxon>
        <taxon>Bugula</taxon>
    </lineage>
</organism>
<keyword evidence="4" id="KW-0418">Kinase</keyword>
<evidence type="ECO:0000256" key="4">
    <source>
        <dbReference type="ARBA" id="ARBA00022777"/>
    </source>
</evidence>
<dbReference type="GO" id="GO:0016477">
    <property type="term" value="P:cell migration"/>
    <property type="evidence" value="ECO:0007669"/>
    <property type="project" value="TreeGrafter"/>
</dbReference>
<comment type="similarity">
    <text evidence="9">Belongs to the protein kinase superfamily. Tyr protein kinase family. Insulin receptor subfamily.</text>
</comment>
<feature type="region of interest" description="Disordered" evidence="10">
    <location>
        <begin position="108"/>
        <end position="132"/>
    </location>
</feature>
<dbReference type="SUPFAM" id="SSF56112">
    <property type="entry name" value="Protein kinase-like (PK-like)"/>
    <property type="match status" value="1"/>
</dbReference>
<dbReference type="GO" id="GO:0005524">
    <property type="term" value="F:ATP binding"/>
    <property type="evidence" value="ECO:0007669"/>
    <property type="project" value="UniProtKB-UniRule"/>
</dbReference>
<keyword evidence="9" id="KW-0597">Phosphoprotein</keyword>
<dbReference type="Pfam" id="PF07714">
    <property type="entry name" value="PK_Tyr_Ser-Thr"/>
    <property type="match status" value="1"/>
</dbReference>
<dbReference type="InterPro" id="IPR011009">
    <property type="entry name" value="Kinase-like_dom_sf"/>
</dbReference>
<evidence type="ECO:0000256" key="1">
    <source>
        <dbReference type="ARBA" id="ARBA00004167"/>
    </source>
</evidence>
<dbReference type="Gene3D" id="1.10.510.10">
    <property type="entry name" value="Transferase(Phosphotransferase) domain 1"/>
    <property type="match status" value="1"/>
</dbReference>
<dbReference type="InterPro" id="IPR002011">
    <property type="entry name" value="Tyr_kinase_rcpt_2_CS"/>
</dbReference>
<dbReference type="GO" id="GO:0004714">
    <property type="term" value="F:transmembrane receptor protein tyrosine kinase activity"/>
    <property type="evidence" value="ECO:0007669"/>
    <property type="project" value="UniProtKB-EC"/>
</dbReference>
<keyword evidence="11" id="KW-1133">Transmembrane helix</keyword>
<dbReference type="PANTHER" id="PTHR24416">
    <property type="entry name" value="TYROSINE-PROTEIN KINASE RECEPTOR"/>
    <property type="match status" value="1"/>
</dbReference>
<dbReference type="EMBL" id="VXIV02002887">
    <property type="protein sequence ID" value="KAF6022173.1"/>
    <property type="molecule type" value="Genomic_DNA"/>
</dbReference>
<evidence type="ECO:0000313" key="13">
    <source>
        <dbReference type="EMBL" id="KAF6022173.1"/>
    </source>
</evidence>
<dbReference type="FunFam" id="1.10.510.10:FF:000743">
    <property type="entry name" value="Predicted protein"/>
    <property type="match status" value="1"/>
</dbReference>
<keyword evidence="2" id="KW-0808">Transferase</keyword>
<evidence type="ECO:0000256" key="7">
    <source>
        <dbReference type="ARBA" id="ARBA00051243"/>
    </source>
</evidence>
<dbReference type="GO" id="GO:0007399">
    <property type="term" value="P:nervous system development"/>
    <property type="evidence" value="ECO:0007669"/>
    <property type="project" value="TreeGrafter"/>
</dbReference>
<dbReference type="EC" id="2.7.10.1" evidence="9"/>
<dbReference type="PROSITE" id="PS00107">
    <property type="entry name" value="PROTEIN_KINASE_ATP"/>
    <property type="match status" value="1"/>
</dbReference>
<keyword evidence="14" id="KW-1185">Reference proteome</keyword>
<keyword evidence="9 11" id="KW-0812">Transmembrane</keyword>
<reference evidence="13" key="1">
    <citation type="submission" date="2020-06" db="EMBL/GenBank/DDBJ databases">
        <title>Draft genome of Bugula neritina, a colonial animal packing powerful symbionts and potential medicines.</title>
        <authorList>
            <person name="Rayko M."/>
        </authorList>
    </citation>
    <scope>NUCLEOTIDE SEQUENCE [LARGE SCALE GENOMIC DNA]</scope>
    <source>
        <strain evidence="13">Kwan_BN1</strain>
    </source>
</reference>
<evidence type="ECO:0000256" key="3">
    <source>
        <dbReference type="ARBA" id="ARBA00022741"/>
    </source>
</evidence>
<dbReference type="InterPro" id="IPR017441">
    <property type="entry name" value="Protein_kinase_ATP_BS"/>
</dbReference>
<protein>
    <recommendedName>
        <fullName evidence="9">Tyrosine-protein kinase receptor</fullName>
        <ecNumber evidence="9">2.7.10.1</ecNumber>
    </recommendedName>
</protein>
<name>A0A7J7J811_BUGNE</name>
<keyword evidence="5 8" id="KW-0067">ATP-binding</keyword>
<keyword evidence="6" id="KW-0829">Tyrosine-protein kinase</keyword>
<dbReference type="InterPro" id="IPR020635">
    <property type="entry name" value="Tyr_kinase_cat_dom"/>
</dbReference>